<organism evidence="1 2">
    <name type="scientific">Carboxydocella sporoproducens DSM 16521</name>
    <dbReference type="NCBI Taxonomy" id="1121270"/>
    <lineage>
        <taxon>Bacteria</taxon>
        <taxon>Bacillati</taxon>
        <taxon>Bacillota</taxon>
        <taxon>Clostridia</taxon>
        <taxon>Eubacteriales</taxon>
        <taxon>Clostridiales Family XVI. Incertae Sedis</taxon>
        <taxon>Carboxydocella</taxon>
    </lineage>
</organism>
<evidence type="ECO:0000313" key="1">
    <source>
        <dbReference type="EMBL" id="SKA14551.1"/>
    </source>
</evidence>
<dbReference type="EMBL" id="FUXM01000029">
    <property type="protein sequence ID" value="SKA14551.1"/>
    <property type="molecule type" value="Genomic_DNA"/>
</dbReference>
<dbReference type="RefSeq" id="WP_078666107.1">
    <property type="nucleotide sequence ID" value="NZ_FUXM01000029.1"/>
</dbReference>
<dbReference type="AlphaFoldDB" id="A0A1T4RFW0"/>
<accession>A0A1T4RFW0</accession>
<protein>
    <submittedName>
        <fullName evidence="1">Uncharacterized protein</fullName>
    </submittedName>
</protein>
<dbReference type="Proteomes" id="UP000189933">
    <property type="component" value="Unassembled WGS sequence"/>
</dbReference>
<sequence>MNKERWLALVIVLVAIIGSIAYLEDWFSIGGQKPVEKQKLTAFQVTSNPLQTYERWYKEKRPMVIKFHANW</sequence>
<evidence type="ECO:0000313" key="2">
    <source>
        <dbReference type="Proteomes" id="UP000189933"/>
    </source>
</evidence>
<proteinExistence type="predicted"/>
<keyword evidence="2" id="KW-1185">Reference proteome</keyword>
<reference evidence="2" key="1">
    <citation type="submission" date="2017-02" db="EMBL/GenBank/DDBJ databases">
        <authorList>
            <person name="Varghese N."/>
            <person name="Submissions S."/>
        </authorList>
    </citation>
    <scope>NUCLEOTIDE SEQUENCE [LARGE SCALE GENOMIC DNA]</scope>
    <source>
        <strain evidence="2">DSM 16521</strain>
    </source>
</reference>
<name>A0A1T4RFW0_9FIRM</name>
<gene>
    <name evidence="1" type="ORF">SAMN02745885_02085</name>
</gene>